<dbReference type="InterPro" id="IPR036116">
    <property type="entry name" value="FN3_sf"/>
</dbReference>
<dbReference type="InterPro" id="IPR003961">
    <property type="entry name" value="FN3_dom"/>
</dbReference>
<organism evidence="2 3">
    <name type="scientific">Tricholaema leucomelas</name>
    <name type="common">pied barbet</name>
    <dbReference type="NCBI Taxonomy" id="240729"/>
    <lineage>
        <taxon>Eukaryota</taxon>
        <taxon>Metazoa</taxon>
        <taxon>Chordata</taxon>
        <taxon>Craniata</taxon>
        <taxon>Vertebrata</taxon>
        <taxon>Euteleostomi</taxon>
        <taxon>Archelosauria</taxon>
        <taxon>Archosauria</taxon>
        <taxon>Dinosauria</taxon>
        <taxon>Saurischia</taxon>
        <taxon>Theropoda</taxon>
        <taxon>Coelurosauria</taxon>
        <taxon>Aves</taxon>
        <taxon>Neognathae</taxon>
        <taxon>Neoaves</taxon>
        <taxon>Telluraves</taxon>
        <taxon>Coraciimorphae</taxon>
        <taxon>Piciformes</taxon>
        <taxon>Lybiidae</taxon>
        <taxon>Tricholaema lacrymosa</taxon>
    </lineage>
</organism>
<dbReference type="EMBL" id="WAAF01011385">
    <property type="protein sequence ID" value="NXX45200.1"/>
    <property type="molecule type" value="Genomic_DNA"/>
</dbReference>
<feature type="non-terminal residue" evidence="2">
    <location>
        <position position="121"/>
    </location>
</feature>
<proteinExistence type="predicted"/>
<dbReference type="Proteomes" id="UP000627253">
    <property type="component" value="Unassembled WGS sequence"/>
</dbReference>
<dbReference type="PANTHER" id="PTHR20859">
    <property type="entry name" value="INTERFERON/INTERLEUKIN RECEPTOR"/>
    <property type="match status" value="1"/>
</dbReference>
<comment type="caution">
    <text evidence="2">The sequence shown here is derived from an EMBL/GenBank/DDBJ whole genome shotgun (WGS) entry which is preliminary data.</text>
</comment>
<dbReference type="OrthoDB" id="9946382at2759"/>
<dbReference type="Gene3D" id="2.60.40.10">
    <property type="entry name" value="Immunoglobulins"/>
    <property type="match status" value="2"/>
</dbReference>
<feature type="domain" description="Fibronectin type-III" evidence="1">
    <location>
        <begin position="1"/>
        <end position="84"/>
    </location>
</feature>
<feature type="non-terminal residue" evidence="2">
    <location>
        <position position="1"/>
    </location>
</feature>
<dbReference type="GO" id="GO:0005886">
    <property type="term" value="C:plasma membrane"/>
    <property type="evidence" value="ECO:0007669"/>
    <property type="project" value="TreeGrafter"/>
</dbReference>
<dbReference type="InterPro" id="IPR013783">
    <property type="entry name" value="Ig-like_fold"/>
</dbReference>
<dbReference type="Pfam" id="PF01108">
    <property type="entry name" value="Tissue_fac"/>
    <property type="match status" value="1"/>
</dbReference>
<name>A0A852J1W5_9PICI</name>
<evidence type="ECO:0000313" key="2">
    <source>
        <dbReference type="EMBL" id="NXX45200.1"/>
    </source>
</evidence>
<dbReference type="PANTHER" id="PTHR20859:SF5">
    <property type="entry name" value="INTERFERON GAMMA RECEPTOR 1"/>
    <property type="match status" value="1"/>
</dbReference>
<dbReference type="AlphaFoldDB" id="A0A852J1W5"/>
<evidence type="ECO:0000259" key="1">
    <source>
        <dbReference type="Pfam" id="PF01108"/>
    </source>
</evidence>
<gene>
    <name evidence="2" type="primary">Ifngr1_0</name>
    <name evidence="2" type="ORF">TRILEU_R14079</name>
</gene>
<protein>
    <submittedName>
        <fullName evidence="2">INGR1 protein</fullName>
    </submittedName>
</protein>
<keyword evidence="3" id="KW-1185">Reference proteome</keyword>
<dbReference type="SUPFAM" id="SSF49265">
    <property type="entry name" value="Fibronectin type III"/>
    <property type="match status" value="1"/>
</dbReference>
<evidence type="ECO:0000313" key="3">
    <source>
        <dbReference type="Proteomes" id="UP000627253"/>
    </source>
</evidence>
<accession>A0A852J1W5</accession>
<sequence length="121" mass="13711">VPPPEQIVITSKNFKTVARWQYPPMSETPHFIVEIKSYNSGRYKNVSGCVDIAAHVCDLTREIGDAFESHWIQVKAVVGSQQSEYVETSEFILQKHGKIGPPKLSMSRHNDEIMVDIYHPA</sequence>
<reference evidence="2" key="1">
    <citation type="submission" date="2020-02" db="EMBL/GenBank/DDBJ databases">
        <title>Bird 10,000 Genomes (B10K) Project - Family phase.</title>
        <authorList>
            <person name="Zhang G."/>
        </authorList>
    </citation>
    <scope>NUCLEOTIDE SEQUENCE</scope>
    <source>
        <strain evidence="2">B10K-DU-002-37</strain>
        <tissue evidence="2">Muscle</tissue>
    </source>
</reference>
<dbReference type="InterPro" id="IPR050650">
    <property type="entry name" value="Type-II_Cytokine-TF_Rcpt"/>
</dbReference>
<dbReference type="GO" id="GO:0004896">
    <property type="term" value="F:cytokine receptor activity"/>
    <property type="evidence" value="ECO:0007669"/>
    <property type="project" value="TreeGrafter"/>
</dbReference>